<dbReference type="RefSeq" id="XP_034253675.1">
    <property type="nucleotide sequence ID" value="XM_034397784.1"/>
</dbReference>
<feature type="compositionally biased region" description="Polar residues" evidence="1">
    <location>
        <begin position="71"/>
        <end position="81"/>
    </location>
</feature>
<dbReference type="Proteomes" id="UP000515158">
    <property type="component" value="Unplaced"/>
</dbReference>
<accession>A0A6P9A7Z8</accession>
<evidence type="ECO:0000313" key="3">
    <source>
        <dbReference type="Proteomes" id="UP000515158"/>
    </source>
</evidence>
<dbReference type="OrthoDB" id="10499685at2759"/>
<feature type="signal peptide" evidence="2">
    <location>
        <begin position="1"/>
        <end position="21"/>
    </location>
</feature>
<organism evidence="4">
    <name type="scientific">Thrips palmi</name>
    <name type="common">Melon thrips</name>
    <dbReference type="NCBI Taxonomy" id="161013"/>
    <lineage>
        <taxon>Eukaryota</taxon>
        <taxon>Metazoa</taxon>
        <taxon>Ecdysozoa</taxon>
        <taxon>Arthropoda</taxon>
        <taxon>Hexapoda</taxon>
        <taxon>Insecta</taxon>
        <taxon>Pterygota</taxon>
        <taxon>Neoptera</taxon>
        <taxon>Paraneoptera</taxon>
        <taxon>Thysanoptera</taxon>
        <taxon>Terebrantia</taxon>
        <taxon>Thripoidea</taxon>
        <taxon>Thripidae</taxon>
        <taxon>Thrips</taxon>
    </lineage>
</organism>
<feature type="compositionally biased region" description="Polar residues" evidence="1">
    <location>
        <begin position="227"/>
        <end position="253"/>
    </location>
</feature>
<evidence type="ECO:0000313" key="4">
    <source>
        <dbReference type="RefSeq" id="XP_034253675.1"/>
    </source>
</evidence>
<feature type="region of interest" description="Disordered" evidence="1">
    <location>
        <begin position="215"/>
        <end position="253"/>
    </location>
</feature>
<feature type="compositionally biased region" description="Basic and acidic residues" evidence="1">
    <location>
        <begin position="632"/>
        <end position="641"/>
    </location>
</feature>
<feature type="region of interest" description="Disordered" evidence="1">
    <location>
        <begin position="613"/>
        <end position="656"/>
    </location>
</feature>
<evidence type="ECO:0000256" key="1">
    <source>
        <dbReference type="SAM" id="MobiDB-lite"/>
    </source>
</evidence>
<dbReference type="AlphaFoldDB" id="A0A6P9A7Z8"/>
<dbReference type="KEGG" id="tpal:117652692"/>
<feature type="compositionally biased region" description="Low complexity" evidence="1">
    <location>
        <begin position="135"/>
        <end position="149"/>
    </location>
</feature>
<feature type="compositionally biased region" description="Basic and acidic residues" evidence="1">
    <location>
        <begin position="412"/>
        <end position="428"/>
    </location>
</feature>
<keyword evidence="2" id="KW-0732">Signal</keyword>
<evidence type="ECO:0000256" key="2">
    <source>
        <dbReference type="SAM" id="SignalP"/>
    </source>
</evidence>
<feature type="compositionally biased region" description="Low complexity" evidence="1">
    <location>
        <begin position="644"/>
        <end position="654"/>
    </location>
</feature>
<feature type="compositionally biased region" description="Polar residues" evidence="1">
    <location>
        <begin position="535"/>
        <end position="547"/>
    </location>
</feature>
<gene>
    <name evidence="4" type="primary">LOC117652692</name>
</gene>
<protein>
    <submittedName>
        <fullName evidence="4">Uncharacterized protein LOC117652692</fullName>
    </submittedName>
</protein>
<proteinExistence type="predicted"/>
<feature type="region of interest" description="Disordered" evidence="1">
    <location>
        <begin position="405"/>
        <end position="446"/>
    </location>
</feature>
<feature type="region of interest" description="Disordered" evidence="1">
    <location>
        <begin position="67"/>
        <end position="202"/>
    </location>
</feature>
<sequence>MSTTTKHKVWLVLLVIGIATSAPLNDERIYFPGESQELEPRGYGLQPNMLPSQEHQSYRGVGQDVSEEQAWPQNNNPQTPVLESGYQGRPELPAYQEQNGYGAGYSGQPQRTLPYAPVNWGTDSQQGNIEKSHHMSSYSASSFQHSAESPGAYVPNGPSPLQGASYSSITNNGIHHGVHHGGQKVTKHTWTSQHLASGSGELQHGPQYIVHQEADNQGQDQRGLEHSFSSVAHQAHSTNDLSSIIGGPTQQGHELHPTIQQALGNVIGHSSGKVMSQPSQHTVHKISHMKKTSIQNVGQEPVLIQSTSSNDDISLSHLIEELKMLENSPRHINITWCEEKIKEFLQSLRRKQASGVFINQQVQEETLHQILTHEGVQNTDSSGGVNEPVVTKVTVRPLGREDMTKSQVESETFAHHQESHIDRNDVEAPHPPTDQIQEESKSNTDTEVITIIPHANEQRPEIMAHQHEFGNQSPPLTSDNTKDLQELDLDLPEYVPFEHALSGDIQAAAGNFHKETRPFPKPVEGETSEGHLVATETQHQQEASSSETHQENEDRVTQELKDMSNHQIDSETSHDGKMISEQKKEQIEEGSSNHAESNYLGGKVNYEQLQNTSQHHNIQGRPQAPEGELEGTAEKSQEENIMHSGQSSGSVGSSATIDEAGNGFVLNSSAGGHYTQTHQSTTIQTLHKQQINYDTLIEELIQLESIPGHQAIDKCEEKIQEFLEILKYQQEQGFGRNQQELQRLHQTLIEQAEERSKQLANPEATTLAPTSFWRRVQKKIKTTYDSAKDKAKEVIG</sequence>
<feature type="compositionally biased region" description="Basic residues" evidence="1">
    <location>
        <begin position="176"/>
        <end position="187"/>
    </location>
</feature>
<dbReference type="GeneID" id="117652692"/>
<keyword evidence="3" id="KW-1185">Reference proteome</keyword>
<feature type="region of interest" description="Disordered" evidence="1">
    <location>
        <begin position="535"/>
        <end position="599"/>
    </location>
</feature>
<feature type="compositionally biased region" description="Basic and acidic residues" evidence="1">
    <location>
        <begin position="548"/>
        <end position="587"/>
    </location>
</feature>
<name>A0A6P9A7Z8_THRPL</name>
<dbReference type="InParanoid" id="A0A6P9A7Z8"/>
<feature type="chain" id="PRO_5028358943" evidence="2">
    <location>
        <begin position="22"/>
        <end position="796"/>
    </location>
</feature>
<reference evidence="4" key="1">
    <citation type="submission" date="2025-08" db="UniProtKB">
        <authorList>
            <consortium name="RefSeq"/>
        </authorList>
    </citation>
    <scope>IDENTIFICATION</scope>
    <source>
        <tissue evidence="4">Total insect</tissue>
    </source>
</reference>